<keyword evidence="3" id="KW-1185">Reference proteome</keyword>
<evidence type="ECO:0000313" key="2">
    <source>
        <dbReference type="EMBL" id="CAI9099427.1"/>
    </source>
</evidence>
<feature type="compositionally biased region" description="Basic and acidic residues" evidence="1">
    <location>
        <begin position="438"/>
        <end position="461"/>
    </location>
</feature>
<feature type="compositionally biased region" description="Basic and acidic residues" evidence="1">
    <location>
        <begin position="192"/>
        <end position="201"/>
    </location>
</feature>
<protein>
    <submittedName>
        <fullName evidence="2">OLC1v1036247C1</fullName>
    </submittedName>
</protein>
<feature type="region of interest" description="Disordered" evidence="1">
    <location>
        <begin position="346"/>
        <end position="366"/>
    </location>
</feature>
<proteinExistence type="predicted"/>
<feature type="compositionally biased region" description="Polar residues" evidence="1">
    <location>
        <begin position="425"/>
        <end position="437"/>
    </location>
</feature>
<evidence type="ECO:0000256" key="1">
    <source>
        <dbReference type="SAM" id="MobiDB-lite"/>
    </source>
</evidence>
<dbReference type="Proteomes" id="UP001161247">
    <property type="component" value="Chromosome 3"/>
</dbReference>
<feature type="region of interest" description="Disordered" evidence="1">
    <location>
        <begin position="425"/>
        <end position="470"/>
    </location>
</feature>
<feature type="region of interest" description="Disordered" evidence="1">
    <location>
        <begin position="180"/>
        <end position="217"/>
    </location>
</feature>
<gene>
    <name evidence="2" type="ORF">OLC1_LOCUS9454</name>
</gene>
<feature type="compositionally biased region" description="Polar residues" evidence="1">
    <location>
        <begin position="346"/>
        <end position="359"/>
    </location>
</feature>
<accession>A0AAV1CVD6</accession>
<name>A0AAV1CVD6_OLDCO</name>
<dbReference type="EMBL" id="OX459120">
    <property type="protein sequence ID" value="CAI9099427.1"/>
    <property type="molecule type" value="Genomic_DNA"/>
</dbReference>
<reference evidence="2" key="1">
    <citation type="submission" date="2023-03" db="EMBL/GenBank/DDBJ databases">
        <authorList>
            <person name="Julca I."/>
        </authorList>
    </citation>
    <scope>NUCLEOTIDE SEQUENCE</scope>
</reference>
<sequence length="470" mass="53377">MWKISIKEGQIAQKDIRLDWNGMEAAGNWAVGSSIRGGTSGEILAEEGGLAADDHNLEESAAVHSIERKKSSCRIATTVAVAVTGCCRRVSNGVVSDPGNKEEKGRRFRLNWGWRHTDGRKHVADAGAYRLLQIELWGIKNEEMEICGRKWKIESKLDHKEVNLRERSFNPEIKDTVRRSKSLRNRVATPRVPKEDQKKMAEVATADQPQERELQPTQSRLLRDYFIPQEEEVQTPLVYNDVAAENFELKTQMIQWEERRATTKKAGVLELDATTHLQALMTAISSEISKLRADINKPKVDVCEICTGSHPSSTCQATMEEVQFVRQGNDREGFNSYNNWRPQQNKNWTNQQSNCQRSAQPPGFENQPFRIEEKGWIEVICALVNLDVTIKELQEQITWTARRVTDSTRGDDSMEIKQANTITLKSGKQLPGTSTTVSEKRSKENQDVESSEKKLQKEATRWSRIPLTST</sequence>
<dbReference type="AlphaFoldDB" id="A0AAV1CVD6"/>
<evidence type="ECO:0000313" key="3">
    <source>
        <dbReference type="Proteomes" id="UP001161247"/>
    </source>
</evidence>
<organism evidence="2 3">
    <name type="scientific">Oldenlandia corymbosa var. corymbosa</name>
    <dbReference type="NCBI Taxonomy" id="529605"/>
    <lineage>
        <taxon>Eukaryota</taxon>
        <taxon>Viridiplantae</taxon>
        <taxon>Streptophyta</taxon>
        <taxon>Embryophyta</taxon>
        <taxon>Tracheophyta</taxon>
        <taxon>Spermatophyta</taxon>
        <taxon>Magnoliopsida</taxon>
        <taxon>eudicotyledons</taxon>
        <taxon>Gunneridae</taxon>
        <taxon>Pentapetalae</taxon>
        <taxon>asterids</taxon>
        <taxon>lamiids</taxon>
        <taxon>Gentianales</taxon>
        <taxon>Rubiaceae</taxon>
        <taxon>Rubioideae</taxon>
        <taxon>Spermacoceae</taxon>
        <taxon>Hedyotis-Oldenlandia complex</taxon>
        <taxon>Oldenlandia</taxon>
    </lineage>
</organism>